<sequence>MKNIQHYLFALILSLAVMAFLQLMPEWHDSLAFNSDTALSEGWPLVGAHFIHLNWSHALFNFAALVVIVVVWRQFFTTRWLINALLLSAVTTSLLLLLLPWEIEFVGLSAVLHGLLMYCVVKYAKQNRWVLILGLAIIGKVVAELLGWRPTHFIGEYVAYIHAAGLLSSLVLLKLERRRVSDAVPEPLKNTDSER</sequence>
<dbReference type="SUPFAM" id="SSF144091">
    <property type="entry name" value="Rhomboid-like"/>
    <property type="match status" value="1"/>
</dbReference>
<dbReference type="Pfam" id="PF01694">
    <property type="entry name" value="Rhomboid"/>
    <property type="match status" value="1"/>
</dbReference>
<feature type="transmembrane region" description="Helical" evidence="5">
    <location>
        <begin position="7"/>
        <end position="24"/>
    </location>
</feature>
<evidence type="ECO:0000259" key="6">
    <source>
        <dbReference type="Pfam" id="PF01694"/>
    </source>
</evidence>
<dbReference type="EMBL" id="PIQF01000001">
    <property type="protein sequence ID" value="RUO77416.1"/>
    <property type="molecule type" value="Genomic_DNA"/>
</dbReference>
<dbReference type="InterPro" id="IPR022764">
    <property type="entry name" value="Peptidase_S54_rhomboid_dom"/>
</dbReference>
<comment type="subcellular location">
    <subcellularLocation>
        <location evidence="1">Membrane</location>
        <topology evidence="1">Multi-pass membrane protein</topology>
    </subcellularLocation>
</comment>
<feature type="transmembrane region" description="Helical" evidence="5">
    <location>
        <begin position="80"/>
        <end position="99"/>
    </location>
</feature>
<dbReference type="Gene3D" id="1.20.1540.10">
    <property type="entry name" value="Rhomboid-like"/>
    <property type="match status" value="1"/>
</dbReference>
<dbReference type="RefSeq" id="WP_126783689.1">
    <property type="nucleotide sequence ID" value="NZ_PIQF01000001.1"/>
</dbReference>
<dbReference type="GO" id="GO:0004252">
    <property type="term" value="F:serine-type endopeptidase activity"/>
    <property type="evidence" value="ECO:0007669"/>
    <property type="project" value="InterPro"/>
</dbReference>
<protein>
    <submittedName>
        <fullName evidence="7">Rhombosortase</fullName>
    </submittedName>
</protein>
<dbReference type="GO" id="GO:0016020">
    <property type="term" value="C:membrane"/>
    <property type="evidence" value="ECO:0007669"/>
    <property type="project" value="UniProtKB-SubCell"/>
</dbReference>
<evidence type="ECO:0000313" key="7">
    <source>
        <dbReference type="EMBL" id="RUO77416.1"/>
    </source>
</evidence>
<dbReference type="OrthoDB" id="196054at2"/>
<name>A0A432ZHF5_9GAMM</name>
<organism evidence="7 8">
    <name type="scientific">Idiomarina seosinensis</name>
    <dbReference type="NCBI Taxonomy" id="281739"/>
    <lineage>
        <taxon>Bacteria</taxon>
        <taxon>Pseudomonadati</taxon>
        <taxon>Pseudomonadota</taxon>
        <taxon>Gammaproteobacteria</taxon>
        <taxon>Alteromonadales</taxon>
        <taxon>Idiomarinaceae</taxon>
        <taxon>Idiomarina</taxon>
    </lineage>
</organism>
<gene>
    <name evidence="7" type="primary">rrtA</name>
    <name evidence="7" type="ORF">CWI81_02740</name>
</gene>
<evidence type="ECO:0000256" key="1">
    <source>
        <dbReference type="ARBA" id="ARBA00004141"/>
    </source>
</evidence>
<keyword evidence="3 5" id="KW-1133">Transmembrane helix</keyword>
<dbReference type="NCBIfam" id="TIGR03902">
    <property type="entry name" value="rhom_GG_sort"/>
    <property type="match status" value="1"/>
</dbReference>
<evidence type="ECO:0000313" key="8">
    <source>
        <dbReference type="Proteomes" id="UP000287908"/>
    </source>
</evidence>
<proteinExistence type="predicted"/>
<dbReference type="AlphaFoldDB" id="A0A432ZHF5"/>
<dbReference type="InterPro" id="IPR023826">
    <property type="entry name" value="Rhom-like_SP_proteobac"/>
</dbReference>
<accession>A0A432ZHF5</accession>
<feature type="transmembrane region" description="Helical" evidence="5">
    <location>
        <begin position="128"/>
        <end position="148"/>
    </location>
</feature>
<keyword evidence="2 5" id="KW-0812">Transmembrane</keyword>
<evidence type="ECO:0000256" key="2">
    <source>
        <dbReference type="ARBA" id="ARBA00022692"/>
    </source>
</evidence>
<feature type="transmembrane region" description="Helical" evidence="5">
    <location>
        <begin position="154"/>
        <end position="173"/>
    </location>
</feature>
<feature type="transmembrane region" description="Helical" evidence="5">
    <location>
        <begin position="55"/>
        <end position="73"/>
    </location>
</feature>
<evidence type="ECO:0000256" key="4">
    <source>
        <dbReference type="ARBA" id="ARBA00023136"/>
    </source>
</evidence>
<feature type="transmembrane region" description="Helical" evidence="5">
    <location>
        <begin position="105"/>
        <end position="121"/>
    </location>
</feature>
<dbReference type="Proteomes" id="UP000287908">
    <property type="component" value="Unassembled WGS sequence"/>
</dbReference>
<keyword evidence="4 5" id="KW-0472">Membrane</keyword>
<comment type="caution">
    <text evidence="7">The sequence shown here is derived from an EMBL/GenBank/DDBJ whole genome shotgun (WGS) entry which is preliminary data.</text>
</comment>
<feature type="domain" description="Peptidase S54 rhomboid" evidence="6">
    <location>
        <begin position="41"/>
        <end position="168"/>
    </location>
</feature>
<reference evidence="7 8" key="1">
    <citation type="journal article" date="2011" name="Front. Microbiol.">
        <title>Genomic signatures of strain selection and enhancement in Bacillus atrophaeus var. globigii, a historical biowarfare simulant.</title>
        <authorList>
            <person name="Gibbons H.S."/>
            <person name="Broomall S.M."/>
            <person name="McNew L.A."/>
            <person name="Daligault H."/>
            <person name="Chapman C."/>
            <person name="Bruce D."/>
            <person name="Karavis M."/>
            <person name="Krepps M."/>
            <person name="McGregor P.A."/>
            <person name="Hong C."/>
            <person name="Park K.H."/>
            <person name="Akmal A."/>
            <person name="Feldman A."/>
            <person name="Lin J.S."/>
            <person name="Chang W.E."/>
            <person name="Higgs B.W."/>
            <person name="Demirev P."/>
            <person name="Lindquist J."/>
            <person name="Liem A."/>
            <person name="Fochler E."/>
            <person name="Read T.D."/>
            <person name="Tapia R."/>
            <person name="Johnson S."/>
            <person name="Bishop-Lilly K.A."/>
            <person name="Detter C."/>
            <person name="Han C."/>
            <person name="Sozhamannan S."/>
            <person name="Rosenzweig C.N."/>
            <person name="Skowronski E.W."/>
        </authorList>
    </citation>
    <scope>NUCLEOTIDE SEQUENCE [LARGE SCALE GENOMIC DNA]</scope>
    <source>
        <strain evidence="7 8">CL-SP19</strain>
    </source>
</reference>
<keyword evidence="8" id="KW-1185">Reference proteome</keyword>
<dbReference type="InterPro" id="IPR035952">
    <property type="entry name" value="Rhomboid-like_sf"/>
</dbReference>
<evidence type="ECO:0000256" key="3">
    <source>
        <dbReference type="ARBA" id="ARBA00022989"/>
    </source>
</evidence>
<evidence type="ECO:0000256" key="5">
    <source>
        <dbReference type="SAM" id="Phobius"/>
    </source>
</evidence>